<keyword evidence="3" id="KW-1185">Reference proteome</keyword>
<organism evidence="2 3">
    <name type="scientific">Klenkia soli</name>
    <dbReference type="NCBI Taxonomy" id="1052260"/>
    <lineage>
        <taxon>Bacteria</taxon>
        <taxon>Bacillati</taxon>
        <taxon>Actinomycetota</taxon>
        <taxon>Actinomycetes</taxon>
        <taxon>Geodermatophilales</taxon>
        <taxon>Geodermatophilaceae</taxon>
        <taxon>Klenkia</taxon>
    </lineage>
</organism>
<dbReference type="RefSeq" id="WP_091239820.1">
    <property type="nucleotide sequence ID" value="NZ_FNIR01000002.1"/>
</dbReference>
<accession>A0A1H0EBC8</accession>
<sequence>MSGPAALAPVTRTPGAVRVNRSVLTVLALLLLAAGAFTLLVGLGVLGADQADRAVVDPPVDDVARTGWFWPVVGVAALLVAALSAWWLVAQARTDRLARLRLDDDPAGGRTLLEGTALTRAVEDEVGDLAGVTRASAHLSGTSSAPRLHLRVRLDGRVDPAQVHRAISGEVLAHARQALEVERLPARVELDLPRSTARALG</sequence>
<evidence type="ECO:0008006" key="4">
    <source>
        <dbReference type="Google" id="ProtNLM"/>
    </source>
</evidence>
<dbReference type="EMBL" id="FNIR01000002">
    <property type="protein sequence ID" value="SDN79639.1"/>
    <property type="molecule type" value="Genomic_DNA"/>
</dbReference>
<keyword evidence="1" id="KW-0812">Transmembrane</keyword>
<keyword evidence="1" id="KW-1133">Transmembrane helix</keyword>
<evidence type="ECO:0000256" key="1">
    <source>
        <dbReference type="SAM" id="Phobius"/>
    </source>
</evidence>
<feature type="transmembrane region" description="Helical" evidence="1">
    <location>
        <begin position="22"/>
        <end position="48"/>
    </location>
</feature>
<evidence type="ECO:0000313" key="2">
    <source>
        <dbReference type="EMBL" id="SDN79639.1"/>
    </source>
</evidence>
<evidence type="ECO:0000313" key="3">
    <source>
        <dbReference type="Proteomes" id="UP000199088"/>
    </source>
</evidence>
<dbReference type="AlphaFoldDB" id="A0A1H0EBC8"/>
<reference evidence="3" key="1">
    <citation type="submission" date="2016-10" db="EMBL/GenBank/DDBJ databases">
        <authorList>
            <person name="Varghese N."/>
            <person name="Submissions S."/>
        </authorList>
    </citation>
    <scope>NUCLEOTIDE SEQUENCE [LARGE SCALE GENOMIC DNA]</scope>
    <source>
        <strain evidence="3">DSM 45843</strain>
    </source>
</reference>
<dbReference type="OrthoDB" id="5194677at2"/>
<feature type="transmembrane region" description="Helical" evidence="1">
    <location>
        <begin position="68"/>
        <end position="89"/>
    </location>
</feature>
<keyword evidence="1" id="KW-0472">Membrane</keyword>
<gene>
    <name evidence="2" type="ORF">SAMN05660199_00701</name>
</gene>
<name>A0A1H0EBC8_9ACTN</name>
<dbReference type="STRING" id="1052260.SAMN05660199_00701"/>
<dbReference type="Proteomes" id="UP000199088">
    <property type="component" value="Unassembled WGS sequence"/>
</dbReference>
<protein>
    <recommendedName>
        <fullName evidence="4">Alkaline shock response membrane anchor protein AmaP</fullName>
    </recommendedName>
</protein>
<proteinExistence type="predicted"/>